<dbReference type="Gene3D" id="3.40.190.10">
    <property type="entry name" value="Periplasmic binding protein-like II"/>
    <property type="match status" value="1"/>
</dbReference>
<comment type="caution">
    <text evidence="6">The sequence shown here is derived from an EMBL/GenBank/DDBJ whole genome shotgun (WGS) entry which is preliminary data.</text>
</comment>
<evidence type="ECO:0000256" key="1">
    <source>
        <dbReference type="ARBA" id="ARBA00004196"/>
    </source>
</evidence>
<comment type="similarity">
    <text evidence="2">Belongs to the bacterial solute-binding protein 5 family.</text>
</comment>
<dbReference type="Pfam" id="PF00496">
    <property type="entry name" value="SBP_bac_5"/>
    <property type="match status" value="1"/>
</dbReference>
<keyword evidence="4" id="KW-0732">Signal</keyword>
<evidence type="ECO:0000256" key="4">
    <source>
        <dbReference type="ARBA" id="ARBA00022729"/>
    </source>
</evidence>
<accession>A0ABS1QPA7</accession>
<evidence type="ECO:0000256" key="2">
    <source>
        <dbReference type="ARBA" id="ARBA00005695"/>
    </source>
</evidence>
<keyword evidence="7" id="KW-1185">Reference proteome</keyword>
<comment type="subcellular location">
    <subcellularLocation>
        <location evidence="1">Cell envelope</location>
    </subcellularLocation>
</comment>
<dbReference type="PROSITE" id="PS51318">
    <property type="entry name" value="TAT"/>
    <property type="match status" value="1"/>
</dbReference>
<dbReference type="RefSeq" id="WP_202082287.1">
    <property type="nucleotide sequence ID" value="NZ_JAERTZ010000008.1"/>
</dbReference>
<gene>
    <name evidence="6" type="ORF">JKV55_03100</name>
</gene>
<dbReference type="InterPro" id="IPR006311">
    <property type="entry name" value="TAT_signal"/>
</dbReference>
<evidence type="ECO:0000259" key="5">
    <source>
        <dbReference type="Pfam" id="PF00496"/>
    </source>
</evidence>
<dbReference type="EMBL" id="JAERTZ010000008">
    <property type="protein sequence ID" value="MBL1376321.1"/>
    <property type="molecule type" value="Genomic_DNA"/>
</dbReference>
<protein>
    <submittedName>
        <fullName evidence="6">ABC transporter substrate-binding protein</fullName>
    </submittedName>
</protein>
<dbReference type="Gene3D" id="3.10.105.10">
    <property type="entry name" value="Dipeptide-binding Protein, Domain 3"/>
    <property type="match status" value="1"/>
</dbReference>
<evidence type="ECO:0000313" key="6">
    <source>
        <dbReference type="EMBL" id="MBL1376321.1"/>
    </source>
</evidence>
<sequence length="528" mass="58433">MTKLSDIPSDLSVDGHSRRLFLQQTSAVTAGVLAGMILPGSVLASLAPKTPQRGGHLILGIDNASSSDRIDPAFYFEQYMYHIGRQLFNTLTELDDDGSLKPGLAVEWTPRQQGAQWLFTLRDGVTFHNGKTLAAADVVYSLNHHRKEDSQSAVRGYMSQVTGIEAVDNKQVVITLHSPNVDFPFLLAEVNFAITAAGEDFDKGIGTGPYVLERFEPGVRTLTSRNKDYWKSDRAFVDSVETLAFNDSAARVAALLSGAVHFINRVPHGVVSRLETARSVQVHRNPGSFQVTFPGLADREPFSNPDVRLALKYALDREQLLKSLVNGYGEVANDSPIFPTNRYFTRDLPQHAYDPDKALFHWKKSGHSKEIVLSAAEGASFDGAVSAAEIYRQSAIKAGIPFRVNRVPADGYWSEVWRNHAFCASGWSNRPTADAYLSMVNLSDAPWNESRWQSSALDQLIIAARSELDEERRRQIYHDIQLLYNQEGSTVVPLYIDSVSGSAANVQGHFNVPGEVATRVVERLWLEA</sequence>
<proteinExistence type="inferred from homology"/>
<keyword evidence="3" id="KW-0813">Transport</keyword>
<dbReference type="InterPro" id="IPR000914">
    <property type="entry name" value="SBP_5_dom"/>
</dbReference>
<dbReference type="PANTHER" id="PTHR30290:SF10">
    <property type="entry name" value="PERIPLASMIC OLIGOPEPTIDE-BINDING PROTEIN-RELATED"/>
    <property type="match status" value="1"/>
</dbReference>
<dbReference type="PANTHER" id="PTHR30290">
    <property type="entry name" value="PERIPLASMIC BINDING COMPONENT OF ABC TRANSPORTER"/>
    <property type="match status" value="1"/>
</dbReference>
<dbReference type="SUPFAM" id="SSF53850">
    <property type="entry name" value="Periplasmic binding protein-like II"/>
    <property type="match status" value="1"/>
</dbReference>
<dbReference type="PIRSF" id="PIRSF002741">
    <property type="entry name" value="MppA"/>
    <property type="match status" value="1"/>
</dbReference>
<name>A0ABS1QPA7_9GAMM</name>
<dbReference type="InterPro" id="IPR039424">
    <property type="entry name" value="SBP_5"/>
</dbReference>
<organism evidence="6 7">
    <name type="scientific">Zobellella iuensis</name>
    <dbReference type="NCBI Taxonomy" id="2803811"/>
    <lineage>
        <taxon>Bacteria</taxon>
        <taxon>Pseudomonadati</taxon>
        <taxon>Pseudomonadota</taxon>
        <taxon>Gammaproteobacteria</taxon>
        <taxon>Aeromonadales</taxon>
        <taxon>Aeromonadaceae</taxon>
        <taxon>Zobellella</taxon>
    </lineage>
</organism>
<reference evidence="7" key="1">
    <citation type="submission" date="2021-01" db="EMBL/GenBank/DDBJ databases">
        <title>Genome public.</title>
        <authorList>
            <person name="Liu C."/>
            <person name="Sun Q."/>
        </authorList>
    </citation>
    <scope>NUCLEOTIDE SEQUENCE [LARGE SCALE GENOMIC DNA]</scope>
    <source>
        <strain evidence="7">CGMCC 1.18722</strain>
    </source>
</reference>
<dbReference type="InterPro" id="IPR030678">
    <property type="entry name" value="Peptide/Ni-bd"/>
</dbReference>
<evidence type="ECO:0000256" key="3">
    <source>
        <dbReference type="ARBA" id="ARBA00022448"/>
    </source>
</evidence>
<evidence type="ECO:0000313" key="7">
    <source>
        <dbReference type="Proteomes" id="UP000638570"/>
    </source>
</evidence>
<dbReference type="Proteomes" id="UP000638570">
    <property type="component" value="Unassembled WGS sequence"/>
</dbReference>
<dbReference type="CDD" id="cd08503">
    <property type="entry name" value="PBP2_NikA_DppA_OppA_like_17"/>
    <property type="match status" value="1"/>
</dbReference>
<feature type="domain" description="Solute-binding protein family 5" evidence="5">
    <location>
        <begin position="100"/>
        <end position="441"/>
    </location>
</feature>